<dbReference type="InterPro" id="IPR036388">
    <property type="entry name" value="WH-like_DNA-bd_sf"/>
</dbReference>
<accession>A0A382SHD8</accession>
<protein>
    <recommendedName>
        <fullName evidence="4">HTH marR-type domain-containing protein</fullName>
    </recommendedName>
</protein>
<dbReference type="InterPro" id="IPR000835">
    <property type="entry name" value="HTH_MarR-typ"/>
</dbReference>
<evidence type="ECO:0000256" key="1">
    <source>
        <dbReference type="ARBA" id="ARBA00023015"/>
    </source>
</evidence>
<sequence length="89" mass="10000">MVDAGRKLNDACDIEMKPLSLTRSQWRVIAYISRSPGISQTELAASVECSRMAITSLLRRMQSKDLIERHGSATDRRIRTVHLTAKGRS</sequence>
<dbReference type="SMART" id="SM00347">
    <property type="entry name" value="HTH_MARR"/>
    <property type="match status" value="1"/>
</dbReference>
<organism evidence="5">
    <name type="scientific">marine metagenome</name>
    <dbReference type="NCBI Taxonomy" id="408172"/>
    <lineage>
        <taxon>unclassified sequences</taxon>
        <taxon>metagenomes</taxon>
        <taxon>ecological metagenomes</taxon>
    </lineage>
</organism>
<dbReference type="PANTHER" id="PTHR42756">
    <property type="entry name" value="TRANSCRIPTIONAL REGULATOR, MARR"/>
    <property type="match status" value="1"/>
</dbReference>
<dbReference type="EMBL" id="UINC01129089">
    <property type="protein sequence ID" value="SVD09253.1"/>
    <property type="molecule type" value="Genomic_DNA"/>
</dbReference>
<evidence type="ECO:0000256" key="3">
    <source>
        <dbReference type="ARBA" id="ARBA00023163"/>
    </source>
</evidence>
<feature type="non-terminal residue" evidence="5">
    <location>
        <position position="89"/>
    </location>
</feature>
<reference evidence="5" key="1">
    <citation type="submission" date="2018-05" db="EMBL/GenBank/DDBJ databases">
        <authorList>
            <person name="Lanie J.A."/>
            <person name="Ng W.-L."/>
            <person name="Kazmierczak K.M."/>
            <person name="Andrzejewski T.M."/>
            <person name="Davidsen T.M."/>
            <person name="Wayne K.J."/>
            <person name="Tettelin H."/>
            <person name="Glass J.I."/>
            <person name="Rusch D."/>
            <person name="Podicherti R."/>
            <person name="Tsui H.-C.T."/>
            <person name="Winkler M.E."/>
        </authorList>
    </citation>
    <scope>NUCLEOTIDE SEQUENCE</scope>
</reference>
<evidence type="ECO:0000259" key="4">
    <source>
        <dbReference type="PROSITE" id="PS50995"/>
    </source>
</evidence>
<feature type="domain" description="HTH marR-type" evidence="4">
    <location>
        <begin position="1"/>
        <end position="89"/>
    </location>
</feature>
<proteinExistence type="predicted"/>
<dbReference type="PRINTS" id="PR00598">
    <property type="entry name" value="HTHMARR"/>
</dbReference>
<name>A0A382SHD8_9ZZZZ</name>
<gene>
    <name evidence="5" type="ORF">METZ01_LOCUS362107</name>
</gene>
<dbReference type="AlphaFoldDB" id="A0A382SHD8"/>
<keyword evidence="2" id="KW-0238">DNA-binding</keyword>
<dbReference type="GO" id="GO:0003700">
    <property type="term" value="F:DNA-binding transcription factor activity"/>
    <property type="evidence" value="ECO:0007669"/>
    <property type="project" value="InterPro"/>
</dbReference>
<dbReference type="InterPro" id="IPR036390">
    <property type="entry name" value="WH_DNA-bd_sf"/>
</dbReference>
<evidence type="ECO:0000313" key="5">
    <source>
        <dbReference type="EMBL" id="SVD09253.1"/>
    </source>
</evidence>
<dbReference type="Gene3D" id="1.10.10.10">
    <property type="entry name" value="Winged helix-like DNA-binding domain superfamily/Winged helix DNA-binding domain"/>
    <property type="match status" value="1"/>
</dbReference>
<dbReference type="PANTHER" id="PTHR42756:SF1">
    <property type="entry name" value="TRANSCRIPTIONAL REPRESSOR OF EMRAB OPERON"/>
    <property type="match status" value="1"/>
</dbReference>
<dbReference type="PROSITE" id="PS50995">
    <property type="entry name" value="HTH_MARR_2"/>
    <property type="match status" value="1"/>
</dbReference>
<dbReference type="SUPFAM" id="SSF46785">
    <property type="entry name" value="Winged helix' DNA-binding domain"/>
    <property type="match status" value="1"/>
</dbReference>
<evidence type="ECO:0000256" key="2">
    <source>
        <dbReference type="ARBA" id="ARBA00023125"/>
    </source>
</evidence>
<dbReference type="Pfam" id="PF12802">
    <property type="entry name" value="MarR_2"/>
    <property type="match status" value="1"/>
</dbReference>
<dbReference type="GO" id="GO:0003677">
    <property type="term" value="F:DNA binding"/>
    <property type="evidence" value="ECO:0007669"/>
    <property type="project" value="UniProtKB-KW"/>
</dbReference>
<keyword evidence="1" id="KW-0805">Transcription regulation</keyword>
<keyword evidence="3" id="KW-0804">Transcription</keyword>